<keyword evidence="5" id="KW-1185">Reference proteome</keyword>
<feature type="region of interest" description="Disordered" evidence="2">
    <location>
        <begin position="265"/>
        <end position="342"/>
    </location>
</feature>
<accession>A0ABP7C655</accession>
<gene>
    <name evidence="4" type="ORF">GCM10023081_19120</name>
</gene>
<protein>
    <recommendedName>
        <fullName evidence="3">Aldehyde dehydrogenase domain-containing protein</fullName>
    </recommendedName>
</protein>
<dbReference type="InterPro" id="IPR016161">
    <property type="entry name" value="Ald_DH/histidinol_DH"/>
</dbReference>
<evidence type="ECO:0000256" key="2">
    <source>
        <dbReference type="SAM" id="MobiDB-lite"/>
    </source>
</evidence>
<dbReference type="SUPFAM" id="SSF53720">
    <property type="entry name" value="ALDH-like"/>
    <property type="match status" value="1"/>
</dbReference>
<feature type="compositionally biased region" description="Low complexity" evidence="2">
    <location>
        <begin position="291"/>
        <end position="321"/>
    </location>
</feature>
<reference evidence="5" key="1">
    <citation type="journal article" date="2019" name="Int. J. Syst. Evol. Microbiol.">
        <title>The Global Catalogue of Microorganisms (GCM) 10K type strain sequencing project: providing services to taxonomists for standard genome sequencing and annotation.</title>
        <authorList>
            <consortium name="The Broad Institute Genomics Platform"/>
            <consortium name="The Broad Institute Genome Sequencing Center for Infectious Disease"/>
            <person name="Wu L."/>
            <person name="Ma J."/>
        </authorList>
    </citation>
    <scope>NUCLEOTIDE SEQUENCE [LARGE SCALE GENOMIC DNA]</scope>
    <source>
        <strain evidence="5">JCM 30742</strain>
    </source>
</reference>
<organism evidence="4 5">
    <name type="scientific">Arthrobacter ginkgonis</name>
    <dbReference type="NCBI Taxonomy" id="1630594"/>
    <lineage>
        <taxon>Bacteria</taxon>
        <taxon>Bacillati</taxon>
        <taxon>Actinomycetota</taxon>
        <taxon>Actinomycetes</taxon>
        <taxon>Micrococcales</taxon>
        <taxon>Micrococcaceae</taxon>
        <taxon>Arthrobacter</taxon>
    </lineage>
</organism>
<evidence type="ECO:0000313" key="5">
    <source>
        <dbReference type="Proteomes" id="UP001500752"/>
    </source>
</evidence>
<dbReference type="Gene3D" id="3.40.605.10">
    <property type="entry name" value="Aldehyde Dehydrogenase, Chain A, domain 1"/>
    <property type="match status" value="1"/>
</dbReference>
<feature type="compositionally biased region" description="Polar residues" evidence="2">
    <location>
        <begin position="31"/>
        <end position="44"/>
    </location>
</feature>
<dbReference type="Proteomes" id="UP001500752">
    <property type="component" value="Unassembled WGS sequence"/>
</dbReference>
<feature type="domain" description="Aldehyde dehydrogenase" evidence="3">
    <location>
        <begin position="36"/>
        <end position="271"/>
    </location>
</feature>
<evidence type="ECO:0000256" key="1">
    <source>
        <dbReference type="ARBA" id="ARBA00023002"/>
    </source>
</evidence>
<dbReference type="PANTHER" id="PTHR11699">
    <property type="entry name" value="ALDEHYDE DEHYDROGENASE-RELATED"/>
    <property type="match status" value="1"/>
</dbReference>
<evidence type="ECO:0000313" key="4">
    <source>
        <dbReference type="EMBL" id="GAA3681203.1"/>
    </source>
</evidence>
<dbReference type="EMBL" id="BAABEO010000011">
    <property type="protein sequence ID" value="GAA3681203.1"/>
    <property type="molecule type" value="Genomic_DNA"/>
</dbReference>
<dbReference type="InterPro" id="IPR016162">
    <property type="entry name" value="Ald_DH_N"/>
</dbReference>
<keyword evidence="1" id="KW-0560">Oxidoreductase</keyword>
<dbReference type="InterPro" id="IPR015590">
    <property type="entry name" value="Aldehyde_DH_dom"/>
</dbReference>
<feature type="region of interest" description="Disordered" evidence="2">
    <location>
        <begin position="20"/>
        <end position="44"/>
    </location>
</feature>
<comment type="caution">
    <text evidence="4">The sequence shown here is derived from an EMBL/GenBank/DDBJ whole genome shotgun (WGS) entry which is preliminary data.</text>
</comment>
<sequence>MTIGETLTPWTERASRLRPDGRSLIGGERTSALSGRTRPTTNPATGSALAELAACGAEDVDRAVAAARRAQPAWAAMGAEGRKEALLGWAAVLEQHSMELALLESLDSGRPVLQTSTVDVPGAISCLRWYAEAADKLAGELPAVPPGAVAQVSREPLGVVAAIVPWNFPLEIAAWKLGPALASGNTVVLKPAEQTSLSTLRAAELAVEAGLPAGVLNVVTGSGREVGTALAHHMDVDALAFTGSTGVSRTLLEASGRSNLKRLSLEAGARARTSSLPIPATSRRPPRRQRSAPTTTTARSARRTPASWSSGPSTTTSCSSWPRRRRATGRPTRSRGLQGTGP</sequence>
<proteinExistence type="predicted"/>
<evidence type="ECO:0000259" key="3">
    <source>
        <dbReference type="Pfam" id="PF00171"/>
    </source>
</evidence>
<name>A0ABP7C655_9MICC</name>
<dbReference type="Pfam" id="PF00171">
    <property type="entry name" value="Aldedh"/>
    <property type="match status" value="1"/>
</dbReference>